<proteinExistence type="predicted"/>
<reference evidence="2" key="2">
    <citation type="submission" date="2021-09" db="EMBL/GenBank/DDBJ databases">
        <authorList>
            <person name="Gilroy R."/>
        </authorList>
    </citation>
    <scope>NUCLEOTIDE SEQUENCE</scope>
    <source>
        <strain evidence="2">ChiGjej2B2-7701</strain>
    </source>
</reference>
<name>A0A921IQX1_9ACTN</name>
<feature type="compositionally biased region" description="Pro residues" evidence="1">
    <location>
        <begin position="311"/>
        <end position="326"/>
    </location>
</feature>
<accession>A0A921IQX1</accession>
<evidence type="ECO:0000313" key="3">
    <source>
        <dbReference type="Proteomes" id="UP000746751"/>
    </source>
</evidence>
<organism evidence="2 3">
    <name type="scientific">Collinsella ihumii</name>
    <dbReference type="NCBI Taxonomy" id="1720204"/>
    <lineage>
        <taxon>Bacteria</taxon>
        <taxon>Bacillati</taxon>
        <taxon>Actinomycetota</taxon>
        <taxon>Coriobacteriia</taxon>
        <taxon>Coriobacteriales</taxon>
        <taxon>Coriobacteriaceae</taxon>
        <taxon>Collinsella</taxon>
    </lineage>
</organism>
<protein>
    <submittedName>
        <fullName evidence="2">Uncharacterized protein</fullName>
    </submittedName>
</protein>
<feature type="compositionally biased region" description="Basic residues" evidence="1">
    <location>
        <begin position="104"/>
        <end position="123"/>
    </location>
</feature>
<feature type="compositionally biased region" description="Polar residues" evidence="1">
    <location>
        <begin position="236"/>
        <end position="247"/>
    </location>
</feature>
<feature type="region of interest" description="Disordered" evidence="1">
    <location>
        <begin position="94"/>
        <end position="329"/>
    </location>
</feature>
<feature type="compositionally biased region" description="Acidic residues" evidence="1">
    <location>
        <begin position="181"/>
        <end position="190"/>
    </location>
</feature>
<feature type="compositionally biased region" description="Acidic residues" evidence="1">
    <location>
        <begin position="256"/>
        <end position="266"/>
    </location>
</feature>
<evidence type="ECO:0000313" key="2">
    <source>
        <dbReference type="EMBL" id="HJG32030.1"/>
    </source>
</evidence>
<evidence type="ECO:0000256" key="1">
    <source>
        <dbReference type="SAM" id="MobiDB-lite"/>
    </source>
</evidence>
<sequence length="430" mass="46932">MSKQPVKPTLSVGNHIYLYQLLSTAIGCGKQTLAPKIEEVLAAERMTAEDLGFSDTRELLEELDDFITLTVFKGGRIYATINVQPAWDEALAAPEKTATQKSGKSWKRKKTDKGLKPVKPRRVKREEPKPQEEPVEEPTQDASETAEEAMEIEPQAAGQQEPLAGEPVEQPSGEAASTESDTQDDHDGEADEKLSDDAAEPVDGVNTPEEPEKPEAESPQPAITLTVVYDPENANAGMQTLESTPGISPSEVALEVQEDAESEVEQEAMRTEAPDMPPAASDEPQAPEPTTEPASQEPADAPAETLDLEPEPQPVTPPEPMPPATPVIPDDYPLDFTVDVYCPGDLLREISYLLPYGADVMGILNEYYHIAQLRNTIEAARNRATFPFGYARDGERRYATVRIKRSATASGTSWVIDKLEVDEPKGSTEQ</sequence>
<dbReference type="EMBL" id="DYVF01000071">
    <property type="protein sequence ID" value="HJG32030.1"/>
    <property type="molecule type" value="Genomic_DNA"/>
</dbReference>
<reference evidence="2" key="1">
    <citation type="journal article" date="2021" name="PeerJ">
        <title>Extensive microbial diversity within the chicken gut microbiome revealed by metagenomics and culture.</title>
        <authorList>
            <person name="Gilroy R."/>
            <person name="Ravi A."/>
            <person name="Getino M."/>
            <person name="Pursley I."/>
            <person name="Horton D.L."/>
            <person name="Alikhan N.F."/>
            <person name="Baker D."/>
            <person name="Gharbi K."/>
            <person name="Hall N."/>
            <person name="Watson M."/>
            <person name="Adriaenssens E.M."/>
            <person name="Foster-Nyarko E."/>
            <person name="Jarju S."/>
            <person name="Secka A."/>
            <person name="Antonio M."/>
            <person name="Oren A."/>
            <person name="Chaudhuri R.R."/>
            <person name="La Ragione R."/>
            <person name="Hildebrand F."/>
            <person name="Pallen M.J."/>
        </authorList>
    </citation>
    <scope>NUCLEOTIDE SEQUENCE</scope>
    <source>
        <strain evidence="2">ChiGjej2B2-7701</strain>
    </source>
</reference>
<dbReference type="AlphaFoldDB" id="A0A921IQX1"/>
<dbReference type="Proteomes" id="UP000746751">
    <property type="component" value="Unassembled WGS sequence"/>
</dbReference>
<comment type="caution">
    <text evidence="2">The sequence shown here is derived from an EMBL/GenBank/DDBJ whole genome shotgun (WGS) entry which is preliminary data.</text>
</comment>
<gene>
    <name evidence="2" type="ORF">K8U80_11665</name>
</gene>
<feature type="compositionally biased region" description="Acidic residues" evidence="1">
    <location>
        <begin position="133"/>
        <end position="151"/>
    </location>
</feature>
<dbReference type="PROSITE" id="PS51257">
    <property type="entry name" value="PROKAR_LIPOPROTEIN"/>
    <property type="match status" value="1"/>
</dbReference>